<evidence type="ECO:0000313" key="7">
    <source>
        <dbReference type="EMBL" id="PGH05140.1"/>
    </source>
</evidence>
<evidence type="ECO:0000256" key="5">
    <source>
        <dbReference type="ARBA" id="ARBA00023002"/>
    </source>
</evidence>
<keyword evidence="5" id="KW-0560">Oxidoreductase</keyword>
<dbReference type="EMBL" id="PDNB01000128">
    <property type="protein sequence ID" value="PGH05140.1"/>
    <property type="molecule type" value="Genomic_DNA"/>
</dbReference>
<comment type="similarity">
    <text evidence="2">Belongs to the zinc-containing alcohol dehydrogenase family. Quinone oxidoreductase subfamily.</text>
</comment>
<dbReference type="InterPro" id="IPR051034">
    <property type="entry name" value="Mito_Enoyl-ACP_Reductase"/>
</dbReference>
<dbReference type="PANTHER" id="PTHR43981">
    <property type="entry name" value="ENOYL-[ACYL-CARRIER-PROTEIN] REDUCTASE, MITOCHONDRIAL"/>
    <property type="match status" value="1"/>
</dbReference>
<gene>
    <name evidence="7" type="ORF">AJ79_06888</name>
</gene>
<evidence type="ECO:0000256" key="6">
    <source>
        <dbReference type="ARBA" id="ARBA00023128"/>
    </source>
</evidence>
<organism evidence="7 8">
    <name type="scientific">Helicocarpus griseus UAMH5409</name>
    <dbReference type="NCBI Taxonomy" id="1447875"/>
    <lineage>
        <taxon>Eukaryota</taxon>
        <taxon>Fungi</taxon>
        <taxon>Dikarya</taxon>
        <taxon>Ascomycota</taxon>
        <taxon>Pezizomycotina</taxon>
        <taxon>Eurotiomycetes</taxon>
        <taxon>Eurotiomycetidae</taxon>
        <taxon>Onygenales</taxon>
        <taxon>Ajellomycetaceae</taxon>
        <taxon>Helicocarpus</taxon>
    </lineage>
</organism>
<dbReference type="GO" id="GO:0005739">
    <property type="term" value="C:mitochondrion"/>
    <property type="evidence" value="ECO:0007669"/>
    <property type="project" value="UniProtKB-SubCell"/>
</dbReference>
<comment type="caution">
    <text evidence="7">The sequence shown here is derived from an EMBL/GenBank/DDBJ whole genome shotgun (WGS) entry which is preliminary data.</text>
</comment>
<evidence type="ECO:0000256" key="4">
    <source>
        <dbReference type="ARBA" id="ARBA00022946"/>
    </source>
</evidence>
<evidence type="ECO:0008006" key="9">
    <source>
        <dbReference type="Google" id="ProtNLM"/>
    </source>
</evidence>
<dbReference type="OrthoDB" id="7482721at2759"/>
<dbReference type="SUPFAM" id="SSF51735">
    <property type="entry name" value="NAD(P)-binding Rossmann-fold domains"/>
    <property type="match status" value="1"/>
</dbReference>
<keyword evidence="4" id="KW-0809">Transit peptide</keyword>
<name>A0A2B7X8E4_9EURO</name>
<protein>
    <recommendedName>
        <fullName evidence="9">Alcohol dehydrogenase-like C-terminal domain-containing protein</fullName>
    </recommendedName>
</protein>
<reference evidence="7 8" key="1">
    <citation type="submission" date="2017-10" db="EMBL/GenBank/DDBJ databases">
        <title>Comparative genomics in systemic dimorphic fungi from Ajellomycetaceae.</title>
        <authorList>
            <person name="Munoz J.F."/>
            <person name="Mcewen J.G."/>
            <person name="Clay O.K."/>
            <person name="Cuomo C.A."/>
        </authorList>
    </citation>
    <scope>NUCLEOTIDE SEQUENCE [LARGE SCALE GENOMIC DNA]</scope>
    <source>
        <strain evidence="7 8">UAMH5409</strain>
    </source>
</reference>
<keyword evidence="6" id="KW-0496">Mitochondrion</keyword>
<sequence length="213" mass="23295">MPLALTFSEPSLRATEVLMLKDYPRPEPKINEVAVEFLAAPVNTFDLLVVAGKYPVKPKSQLDGNHIGGFDGVGAYWRAAKIIQNAGLSAISQMIVQFAHLRGVKVISVIRDRALETVWDTGADVVMNESELPYAKVLKDKRIVLGLDSVFGSSAEKIASCLSAHATFVNYGQSSGGGPAAHVNVTHRQFFWNRLTFRSFRGTEQMAQLSFLA</sequence>
<comment type="subcellular location">
    <subcellularLocation>
        <location evidence="1">Mitochondrion</location>
    </subcellularLocation>
</comment>
<dbReference type="SUPFAM" id="SSF50129">
    <property type="entry name" value="GroES-like"/>
    <property type="match status" value="1"/>
</dbReference>
<dbReference type="InterPro" id="IPR036291">
    <property type="entry name" value="NAD(P)-bd_dom_sf"/>
</dbReference>
<dbReference type="InterPro" id="IPR011032">
    <property type="entry name" value="GroES-like_sf"/>
</dbReference>
<dbReference type="Proteomes" id="UP000223968">
    <property type="component" value="Unassembled WGS sequence"/>
</dbReference>
<dbReference type="PANTHER" id="PTHR43981:SF2">
    <property type="entry name" value="ENOYL-[ACYL-CARRIER-PROTEIN] REDUCTASE, MITOCHONDRIAL"/>
    <property type="match status" value="1"/>
</dbReference>
<accession>A0A2B7X8E4</accession>
<keyword evidence="8" id="KW-1185">Reference proteome</keyword>
<evidence type="ECO:0000313" key="8">
    <source>
        <dbReference type="Proteomes" id="UP000223968"/>
    </source>
</evidence>
<dbReference type="Gene3D" id="3.90.180.10">
    <property type="entry name" value="Medium-chain alcohol dehydrogenases, catalytic domain"/>
    <property type="match status" value="1"/>
</dbReference>
<dbReference type="AlphaFoldDB" id="A0A2B7X8E4"/>
<dbReference type="GO" id="GO:0016491">
    <property type="term" value="F:oxidoreductase activity"/>
    <property type="evidence" value="ECO:0007669"/>
    <property type="project" value="UniProtKB-KW"/>
</dbReference>
<dbReference type="STRING" id="1447875.A0A2B7X8E4"/>
<evidence type="ECO:0000256" key="2">
    <source>
        <dbReference type="ARBA" id="ARBA00010371"/>
    </source>
</evidence>
<evidence type="ECO:0000256" key="3">
    <source>
        <dbReference type="ARBA" id="ARBA00022857"/>
    </source>
</evidence>
<keyword evidence="3" id="KW-0521">NADP</keyword>
<dbReference type="Gene3D" id="3.40.50.720">
    <property type="entry name" value="NAD(P)-binding Rossmann-like Domain"/>
    <property type="match status" value="1"/>
</dbReference>
<proteinExistence type="inferred from homology"/>
<dbReference type="GO" id="GO:0006631">
    <property type="term" value="P:fatty acid metabolic process"/>
    <property type="evidence" value="ECO:0007669"/>
    <property type="project" value="TreeGrafter"/>
</dbReference>
<evidence type="ECO:0000256" key="1">
    <source>
        <dbReference type="ARBA" id="ARBA00004173"/>
    </source>
</evidence>